<dbReference type="InterPro" id="IPR037401">
    <property type="entry name" value="SnoaL-like"/>
</dbReference>
<feature type="domain" description="SnoaL-like" evidence="1">
    <location>
        <begin position="15"/>
        <end position="137"/>
    </location>
</feature>
<dbReference type="CDD" id="cd00531">
    <property type="entry name" value="NTF2_like"/>
    <property type="match status" value="1"/>
</dbReference>
<protein>
    <submittedName>
        <fullName evidence="2">Nuclear transport factor 2 family protein</fullName>
    </submittedName>
</protein>
<dbReference type="Pfam" id="PF13577">
    <property type="entry name" value="SnoaL_4"/>
    <property type="match status" value="1"/>
</dbReference>
<proteinExistence type="predicted"/>
<sequence>MTSVEVQSEHVTPADSRELENLILRYAELVDDGDFAGVAELLADTTYQGSGSPLQGRAEIEQWFRDTLIVYPDGTPRTQHVTTNIAIEADGHDAAEARSYVTVLQALPGDAPQIIAAGRYRDRFERREGDWRWTERTVKIRLVGDVSKHLRS</sequence>
<evidence type="ECO:0000259" key="1">
    <source>
        <dbReference type="Pfam" id="PF13577"/>
    </source>
</evidence>
<accession>A0ABN2EC49</accession>
<organism evidence="2 3">
    <name type="scientific">Kribbella karoonensis</name>
    <dbReference type="NCBI Taxonomy" id="324851"/>
    <lineage>
        <taxon>Bacteria</taxon>
        <taxon>Bacillati</taxon>
        <taxon>Actinomycetota</taxon>
        <taxon>Actinomycetes</taxon>
        <taxon>Propionibacteriales</taxon>
        <taxon>Kribbellaceae</taxon>
        <taxon>Kribbella</taxon>
    </lineage>
</organism>
<comment type="caution">
    <text evidence="2">The sequence shown here is derived from an EMBL/GenBank/DDBJ whole genome shotgun (WGS) entry which is preliminary data.</text>
</comment>
<evidence type="ECO:0000313" key="3">
    <source>
        <dbReference type="Proteomes" id="UP001500190"/>
    </source>
</evidence>
<evidence type="ECO:0000313" key="2">
    <source>
        <dbReference type="EMBL" id="GAA1602992.1"/>
    </source>
</evidence>
<dbReference type="EMBL" id="BAAAND010000009">
    <property type="protein sequence ID" value="GAA1602992.1"/>
    <property type="molecule type" value="Genomic_DNA"/>
</dbReference>
<dbReference type="InterPro" id="IPR032710">
    <property type="entry name" value="NTF2-like_dom_sf"/>
</dbReference>
<dbReference type="Gene3D" id="3.10.450.50">
    <property type="match status" value="1"/>
</dbReference>
<keyword evidence="3" id="KW-1185">Reference proteome</keyword>
<gene>
    <name evidence="2" type="ORF">GCM10009742_59190</name>
</gene>
<dbReference type="SUPFAM" id="SSF54427">
    <property type="entry name" value="NTF2-like"/>
    <property type="match status" value="1"/>
</dbReference>
<dbReference type="Proteomes" id="UP001500190">
    <property type="component" value="Unassembled WGS sequence"/>
</dbReference>
<name>A0ABN2EC49_9ACTN</name>
<reference evidence="2 3" key="1">
    <citation type="journal article" date="2019" name="Int. J. Syst. Evol. Microbiol.">
        <title>The Global Catalogue of Microorganisms (GCM) 10K type strain sequencing project: providing services to taxonomists for standard genome sequencing and annotation.</title>
        <authorList>
            <consortium name="The Broad Institute Genomics Platform"/>
            <consortium name="The Broad Institute Genome Sequencing Center for Infectious Disease"/>
            <person name="Wu L."/>
            <person name="Ma J."/>
        </authorList>
    </citation>
    <scope>NUCLEOTIDE SEQUENCE [LARGE SCALE GENOMIC DNA]</scope>
    <source>
        <strain evidence="2 3">JCM 14304</strain>
    </source>
</reference>